<gene>
    <name evidence="1" type="ORF">E2C01_057003</name>
</gene>
<organism evidence="1 2">
    <name type="scientific">Portunus trituberculatus</name>
    <name type="common">Swimming crab</name>
    <name type="synonym">Neptunus trituberculatus</name>
    <dbReference type="NCBI Taxonomy" id="210409"/>
    <lineage>
        <taxon>Eukaryota</taxon>
        <taxon>Metazoa</taxon>
        <taxon>Ecdysozoa</taxon>
        <taxon>Arthropoda</taxon>
        <taxon>Crustacea</taxon>
        <taxon>Multicrustacea</taxon>
        <taxon>Malacostraca</taxon>
        <taxon>Eumalacostraca</taxon>
        <taxon>Eucarida</taxon>
        <taxon>Decapoda</taxon>
        <taxon>Pleocyemata</taxon>
        <taxon>Brachyura</taxon>
        <taxon>Eubrachyura</taxon>
        <taxon>Portunoidea</taxon>
        <taxon>Portunidae</taxon>
        <taxon>Portuninae</taxon>
        <taxon>Portunus</taxon>
    </lineage>
</organism>
<protein>
    <submittedName>
        <fullName evidence="1">Uncharacterized protein</fullName>
    </submittedName>
</protein>
<comment type="caution">
    <text evidence="1">The sequence shown here is derived from an EMBL/GenBank/DDBJ whole genome shotgun (WGS) entry which is preliminary data.</text>
</comment>
<keyword evidence="2" id="KW-1185">Reference proteome</keyword>
<sequence>MTYGKQITNNDNKGDKYAFHFVSLSFSYPLLQTLQNPAHTSKAMLISSPRGTRHCKHAAGPRKANTVYPQVCEGHES</sequence>
<name>A0A5B7GYW0_PORTR</name>
<dbReference type="Proteomes" id="UP000324222">
    <property type="component" value="Unassembled WGS sequence"/>
</dbReference>
<accession>A0A5B7GYW0</accession>
<evidence type="ECO:0000313" key="2">
    <source>
        <dbReference type="Proteomes" id="UP000324222"/>
    </source>
</evidence>
<dbReference type="EMBL" id="VSRR010020201">
    <property type="protein sequence ID" value="MPC62913.1"/>
    <property type="molecule type" value="Genomic_DNA"/>
</dbReference>
<proteinExistence type="predicted"/>
<reference evidence="1 2" key="1">
    <citation type="submission" date="2019-05" db="EMBL/GenBank/DDBJ databases">
        <title>Another draft genome of Portunus trituberculatus and its Hox gene families provides insights of decapod evolution.</title>
        <authorList>
            <person name="Jeong J.-H."/>
            <person name="Song I."/>
            <person name="Kim S."/>
            <person name="Choi T."/>
            <person name="Kim D."/>
            <person name="Ryu S."/>
            <person name="Kim W."/>
        </authorList>
    </citation>
    <scope>NUCLEOTIDE SEQUENCE [LARGE SCALE GENOMIC DNA]</scope>
    <source>
        <tissue evidence="1">Muscle</tissue>
    </source>
</reference>
<dbReference type="AlphaFoldDB" id="A0A5B7GYW0"/>
<evidence type="ECO:0000313" key="1">
    <source>
        <dbReference type="EMBL" id="MPC62913.1"/>
    </source>
</evidence>